<keyword evidence="7 10" id="KW-0573">Peptidoglycan synthesis</keyword>
<evidence type="ECO:0000256" key="9">
    <source>
        <dbReference type="ARBA" id="ARBA00023316"/>
    </source>
</evidence>
<keyword evidence="3 10" id="KW-0132">Cell division</keyword>
<sequence length="430" mass="46474">MKTEIEKLYDIYLSNPDVTTDTRKCRPGAVFFALKGEHFDGNRFIKAALDAGCAYAVTDSDDSYRDDRVIKVGNVLATLQELARHHRRQLNTPMLAITGTNGKTTTKELTAAVLSRKFNVLATDGNLNNQIGVPLTLLKLRAEHSLAVIEMGASHPGDIKELVDIAEPDYGLITNVGKGHLLGFGSFEGVIRTKCELYDHIRQKGGKVFVRREDDILYRKSEGIERIEYGVSPTLKVNGSIAGSSPFLSVSLNISGEHVGNLPTSLIGDYNINNILAAASAGDYFGVPAADVAAAITAYKPTNSRSQYIKGARNEIILDAYNANPSSMKAAAENFASIAAPRKMLIAGDMLELGAESRSEHDKAVAMFESLGFDNVLLAGAEFSASAGRYKAFADTSALLEHLKNNPPEGYMILIKGSRGMKLESCLPLL</sequence>
<dbReference type="PANTHER" id="PTHR43024:SF1">
    <property type="entry name" value="UDP-N-ACETYLMURAMOYL-TRIPEPTIDE--D-ALANYL-D-ALANINE LIGASE"/>
    <property type="match status" value="1"/>
</dbReference>
<name>A0A9D9E0R3_9BACT</name>
<comment type="pathway">
    <text evidence="10 11">Cell wall biogenesis; peptidoglycan biosynthesis.</text>
</comment>
<comment type="similarity">
    <text evidence="10">Belongs to the MurCDEF family. MurF subfamily.</text>
</comment>
<reference evidence="15" key="1">
    <citation type="submission" date="2020-10" db="EMBL/GenBank/DDBJ databases">
        <authorList>
            <person name="Gilroy R."/>
        </authorList>
    </citation>
    <scope>NUCLEOTIDE SEQUENCE</scope>
    <source>
        <strain evidence="15">G3-4614</strain>
    </source>
</reference>
<dbReference type="AlphaFoldDB" id="A0A9D9E0R3"/>
<dbReference type="InterPro" id="IPR035911">
    <property type="entry name" value="MurE/MurF_N"/>
</dbReference>
<evidence type="ECO:0000256" key="7">
    <source>
        <dbReference type="ARBA" id="ARBA00022984"/>
    </source>
</evidence>
<dbReference type="NCBIfam" id="TIGR01143">
    <property type="entry name" value="murF"/>
    <property type="match status" value="1"/>
</dbReference>
<keyword evidence="9 10" id="KW-0961">Cell wall biogenesis/degradation</keyword>
<dbReference type="Pfam" id="PF02875">
    <property type="entry name" value="Mur_ligase_C"/>
    <property type="match status" value="1"/>
</dbReference>
<dbReference type="GO" id="GO:0005524">
    <property type="term" value="F:ATP binding"/>
    <property type="evidence" value="ECO:0007669"/>
    <property type="project" value="UniProtKB-UniRule"/>
</dbReference>
<dbReference type="Pfam" id="PF01225">
    <property type="entry name" value="Mur_ligase"/>
    <property type="match status" value="1"/>
</dbReference>
<evidence type="ECO:0000256" key="4">
    <source>
        <dbReference type="ARBA" id="ARBA00022741"/>
    </source>
</evidence>
<keyword evidence="4 10" id="KW-0547">Nucleotide-binding</keyword>
<comment type="function">
    <text evidence="10 11">Involved in cell wall formation. Catalyzes the final step in the synthesis of UDP-N-acetylmuramoyl-pentapeptide, the precursor of murein.</text>
</comment>
<evidence type="ECO:0000256" key="1">
    <source>
        <dbReference type="ARBA" id="ARBA00022490"/>
    </source>
</evidence>
<keyword evidence="5 10" id="KW-0067">ATP-binding</keyword>
<evidence type="ECO:0000313" key="16">
    <source>
        <dbReference type="Proteomes" id="UP000823636"/>
    </source>
</evidence>
<dbReference type="InterPro" id="IPR036565">
    <property type="entry name" value="Mur-like_cat_sf"/>
</dbReference>
<feature type="domain" description="Mur ligase C-terminal" evidence="13">
    <location>
        <begin position="305"/>
        <end position="419"/>
    </location>
</feature>
<evidence type="ECO:0000259" key="12">
    <source>
        <dbReference type="Pfam" id="PF01225"/>
    </source>
</evidence>
<gene>
    <name evidence="10 15" type="primary">murF</name>
    <name evidence="15" type="ORF">IAC54_00765</name>
</gene>
<evidence type="ECO:0000256" key="11">
    <source>
        <dbReference type="RuleBase" id="RU004136"/>
    </source>
</evidence>
<dbReference type="GO" id="GO:0005737">
    <property type="term" value="C:cytoplasm"/>
    <property type="evidence" value="ECO:0007669"/>
    <property type="project" value="UniProtKB-SubCell"/>
</dbReference>
<dbReference type="Pfam" id="PF08245">
    <property type="entry name" value="Mur_ligase_M"/>
    <property type="match status" value="1"/>
</dbReference>
<dbReference type="PANTHER" id="PTHR43024">
    <property type="entry name" value="UDP-N-ACETYLMURAMOYL-TRIPEPTIDE--D-ALANYL-D-ALANINE LIGASE"/>
    <property type="match status" value="1"/>
</dbReference>
<organism evidence="15 16">
    <name type="scientific">Candidatus Caccoplasma merdipullorum</name>
    <dbReference type="NCBI Taxonomy" id="2840718"/>
    <lineage>
        <taxon>Bacteria</taxon>
        <taxon>Pseudomonadati</taxon>
        <taxon>Bacteroidota</taxon>
        <taxon>Bacteroidia</taxon>
        <taxon>Bacteroidales</taxon>
        <taxon>Bacteroidaceae</taxon>
        <taxon>Bacteroidaceae incertae sedis</taxon>
        <taxon>Candidatus Caccoplasma</taxon>
    </lineage>
</organism>
<dbReference type="InterPro" id="IPR000713">
    <property type="entry name" value="Mur_ligase_N"/>
</dbReference>
<protein>
    <recommendedName>
        <fullName evidence="10 11">UDP-N-acetylmuramoyl-tripeptide--D-alanyl-D-alanine ligase</fullName>
        <ecNumber evidence="10 11">6.3.2.10</ecNumber>
    </recommendedName>
    <alternativeName>
        <fullName evidence="10">D-alanyl-D-alanine-adding enzyme</fullName>
    </alternativeName>
</protein>
<dbReference type="EMBL" id="JADIMW010000006">
    <property type="protein sequence ID" value="MBO8437417.1"/>
    <property type="molecule type" value="Genomic_DNA"/>
</dbReference>
<reference evidence="15" key="2">
    <citation type="journal article" date="2021" name="PeerJ">
        <title>Extensive microbial diversity within the chicken gut microbiome revealed by metagenomics and culture.</title>
        <authorList>
            <person name="Gilroy R."/>
            <person name="Ravi A."/>
            <person name="Getino M."/>
            <person name="Pursley I."/>
            <person name="Horton D.L."/>
            <person name="Alikhan N.F."/>
            <person name="Baker D."/>
            <person name="Gharbi K."/>
            <person name="Hall N."/>
            <person name="Watson M."/>
            <person name="Adriaenssens E.M."/>
            <person name="Foster-Nyarko E."/>
            <person name="Jarju S."/>
            <person name="Secka A."/>
            <person name="Antonio M."/>
            <person name="Oren A."/>
            <person name="Chaudhuri R.R."/>
            <person name="La Ragione R."/>
            <person name="Hildebrand F."/>
            <person name="Pallen M.J."/>
        </authorList>
    </citation>
    <scope>NUCLEOTIDE SEQUENCE</scope>
    <source>
        <strain evidence="15">G3-4614</strain>
    </source>
</reference>
<dbReference type="GO" id="GO:0051301">
    <property type="term" value="P:cell division"/>
    <property type="evidence" value="ECO:0007669"/>
    <property type="project" value="UniProtKB-KW"/>
</dbReference>
<dbReference type="HAMAP" id="MF_02019">
    <property type="entry name" value="MurF"/>
    <property type="match status" value="1"/>
</dbReference>
<dbReference type="InterPro" id="IPR051046">
    <property type="entry name" value="MurCDEF_CellWall_CoF430Synth"/>
</dbReference>
<accession>A0A9D9E0R3</accession>
<feature type="binding site" evidence="10">
    <location>
        <begin position="99"/>
        <end position="105"/>
    </location>
    <ligand>
        <name>ATP</name>
        <dbReference type="ChEBI" id="CHEBI:30616"/>
    </ligand>
</feature>
<evidence type="ECO:0000256" key="10">
    <source>
        <dbReference type="HAMAP-Rule" id="MF_02019"/>
    </source>
</evidence>
<evidence type="ECO:0000259" key="13">
    <source>
        <dbReference type="Pfam" id="PF02875"/>
    </source>
</evidence>
<dbReference type="InterPro" id="IPR013221">
    <property type="entry name" value="Mur_ligase_cen"/>
</dbReference>
<keyword evidence="1 10" id="KW-0963">Cytoplasm</keyword>
<dbReference type="GO" id="GO:0071555">
    <property type="term" value="P:cell wall organization"/>
    <property type="evidence" value="ECO:0007669"/>
    <property type="project" value="UniProtKB-KW"/>
</dbReference>
<dbReference type="InterPro" id="IPR036615">
    <property type="entry name" value="Mur_ligase_C_dom_sf"/>
</dbReference>
<dbReference type="InterPro" id="IPR004101">
    <property type="entry name" value="Mur_ligase_C"/>
</dbReference>
<dbReference type="SUPFAM" id="SSF63418">
    <property type="entry name" value="MurE/MurF N-terminal domain"/>
    <property type="match status" value="1"/>
</dbReference>
<keyword evidence="8 10" id="KW-0131">Cell cycle</keyword>
<evidence type="ECO:0000256" key="5">
    <source>
        <dbReference type="ARBA" id="ARBA00022840"/>
    </source>
</evidence>
<comment type="subcellular location">
    <subcellularLocation>
        <location evidence="10 11">Cytoplasm</location>
    </subcellularLocation>
</comment>
<evidence type="ECO:0000256" key="6">
    <source>
        <dbReference type="ARBA" id="ARBA00022960"/>
    </source>
</evidence>
<feature type="domain" description="Mur ligase N-terminal catalytic" evidence="12">
    <location>
        <begin position="18"/>
        <end position="86"/>
    </location>
</feature>
<keyword evidence="2 10" id="KW-0436">Ligase</keyword>
<keyword evidence="6 10" id="KW-0133">Cell shape</keyword>
<dbReference type="SUPFAM" id="SSF53623">
    <property type="entry name" value="MurD-like peptide ligases, catalytic domain"/>
    <property type="match status" value="1"/>
</dbReference>
<dbReference type="Gene3D" id="3.90.190.20">
    <property type="entry name" value="Mur ligase, C-terminal domain"/>
    <property type="match status" value="1"/>
</dbReference>
<dbReference type="SUPFAM" id="SSF53244">
    <property type="entry name" value="MurD-like peptide ligases, peptide-binding domain"/>
    <property type="match status" value="1"/>
</dbReference>
<evidence type="ECO:0000256" key="8">
    <source>
        <dbReference type="ARBA" id="ARBA00023306"/>
    </source>
</evidence>
<feature type="domain" description="Mur ligase central" evidence="14">
    <location>
        <begin position="97"/>
        <end position="281"/>
    </location>
</feature>
<dbReference type="GO" id="GO:0009252">
    <property type="term" value="P:peptidoglycan biosynthetic process"/>
    <property type="evidence" value="ECO:0007669"/>
    <property type="project" value="UniProtKB-UniRule"/>
</dbReference>
<dbReference type="Gene3D" id="3.40.1190.10">
    <property type="entry name" value="Mur-like, catalytic domain"/>
    <property type="match status" value="1"/>
</dbReference>
<comment type="catalytic activity">
    <reaction evidence="10 11">
        <text>D-alanyl-D-alanine + UDP-N-acetyl-alpha-D-muramoyl-L-alanyl-gamma-D-glutamyl-meso-2,6-diaminopimelate + ATP = UDP-N-acetyl-alpha-D-muramoyl-L-alanyl-gamma-D-glutamyl-meso-2,6-diaminopimeloyl-D-alanyl-D-alanine + ADP + phosphate + H(+)</text>
        <dbReference type="Rhea" id="RHEA:28374"/>
        <dbReference type="ChEBI" id="CHEBI:15378"/>
        <dbReference type="ChEBI" id="CHEBI:30616"/>
        <dbReference type="ChEBI" id="CHEBI:43474"/>
        <dbReference type="ChEBI" id="CHEBI:57822"/>
        <dbReference type="ChEBI" id="CHEBI:61386"/>
        <dbReference type="ChEBI" id="CHEBI:83905"/>
        <dbReference type="ChEBI" id="CHEBI:456216"/>
        <dbReference type="EC" id="6.3.2.10"/>
    </reaction>
</comment>
<evidence type="ECO:0000256" key="2">
    <source>
        <dbReference type="ARBA" id="ARBA00022598"/>
    </source>
</evidence>
<evidence type="ECO:0000259" key="14">
    <source>
        <dbReference type="Pfam" id="PF08245"/>
    </source>
</evidence>
<dbReference type="GO" id="GO:0047480">
    <property type="term" value="F:UDP-N-acetylmuramoyl-tripeptide-D-alanyl-D-alanine ligase activity"/>
    <property type="evidence" value="ECO:0007669"/>
    <property type="project" value="UniProtKB-UniRule"/>
</dbReference>
<evidence type="ECO:0000256" key="3">
    <source>
        <dbReference type="ARBA" id="ARBA00022618"/>
    </source>
</evidence>
<dbReference type="GO" id="GO:0008360">
    <property type="term" value="P:regulation of cell shape"/>
    <property type="evidence" value="ECO:0007669"/>
    <property type="project" value="UniProtKB-KW"/>
</dbReference>
<comment type="caution">
    <text evidence="15">The sequence shown here is derived from an EMBL/GenBank/DDBJ whole genome shotgun (WGS) entry which is preliminary data.</text>
</comment>
<dbReference type="InterPro" id="IPR005863">
    <property type="entry name" value="UDP-N-AcMur_synth"/>
</dbReference>
<proteinExistence type="inferred from homology"/>
<dbReference type="Proteomes" id="UP000823636">
    <property type="component" value="Unassembled WGS sequence"/>
</dbReference>
<dbReference type="EC" id="6.3.2.10" evidence="10 11"/>
<dbReference type="Gene3D" id="3.40.1390.10">
    <property type="entry name" value="MurE/MurF, N-terminal domain"/>
    <property type="match status" value="1"/>
</dbReference>
<evidence type="ECO:0000313" key="15">
    <source>
        <dbReference type="EMBL" id="MBO8437417.1"/>
    </source>
</evidence>